<dbReference type="Proteomes" id="UP001461498">
    <property type="component" value="Unassembled WGS sequence"/>
</dbReference>
<dbReference type="PROSITE" id="PS51767">
    <property type="entry name" value="PEPTIDASE_A1"/>
    <property type="match status" value="1"/>
</dbReference>
<evidence type="ECO:0000256" key="2">
    <source>
        <dbReference type="ARBA" id="ARBA00023157"/>
    </source>
</evidence>
<organism evidence="8 9">
    <name type="scientific">Rhynocoris fuscipes</name>
    <dbReference type="NCBI Taxonomy" id="488301"/>
    <lineage>
        <taxon>Eukaryota</taxon>
        <taxon>Metazoa</taxon>
        <taxon>Ecdysozoa</taxon>
        <taxon>Arthropoda</taxon>
        <taxon>Hexapoda</taxon>
        <taxon>Insecta</taxon>
        <taxon>Pterygota</taxon>
        <taxon>Neoptera</taxon>
        <taxon>Paraneoptera</taxon>
        <taxon>Hemiptera</taxon>
        <taxon>Heteroptera</taxon>
        <taxon>Panheteroptera</taxon>
        <taxon>Cimicomorpha</taxon>
        <taxon>Reduviidae</taxon>
        <taxon>Harpactorinae</taxon>
        <taxon>Harpactorini</taxon>
        <taxon>Rhynocoris</taxon>
    </lineage>
</organism>
<feature type="disulfide bond" evidence="4">
    <location>
        <begin position="313"/>
        <end position="350"/>
    </location>
</feature>
<keyword evidence="6" id="KW-0732">Signal</keyword>
<dbReference type="InterPro" id="IPR001461">
    <property type="entry name" value="Aspartic_peptidase_A1"/>
</dbReference>
<dbReference type="InterPro" id="IPR033121">
    <property type="entry name" value="PEPTIDASE_A1"/>
</dbReference>
<feature type="domain" description="Peptidase A1" evidence="7">
    <location>
        <begin position="74"/>
        <end position="389"/>
    </location>
</feature>
<dbReference type="FunFam" id="2.40.70.10:FF:000004">
    <property type="entry name" value="Pepsin A"/>
    <property type="match status" value="1"/>
</dbReference>
<keyword evidence="9" id="KW-1185">Reference proteome</keyword>
<evidence type="ECO:0000259" key="7">
    <source>
        <dbReference type="PROSITE" id="PS51767"/>
    </source>
</evidence>
<protein>
    <recommendedName>
        <fullName evidence="7">Peptidase A1 domain-containing protein</fullName>
    </recommendedName>
</protein>
<dbReference type="PROSITE" id="PS00141">
    <property type="entry name" value="ASP_PROTEASE"/>
    <property type="match status" value="2"/>
</dbReference>
<feature type="active site" evidence="3">
    <location>
        <position position="280"/>
    </location>
</feature>
<dbReference type="EMBL" id="JAPXFL010000004">
    <property type="protein sequence ID" value="KAK9508301.1"/>
    <property type="molecule type" value="Genomic_DNA"/>
</dbReference>
<dbReference type="PRINTS" id="PR00792">
    <property type="entry name" value="PEPSIN"/>
</dbReference>
<comment type="caution">
    <text evidence="8">The sequence shown here is derived from an EMBL/GenBank/DDBJ whole genome shotgun (WGS) entry which is preliminary data.</text>
</comment>
<sequence length="397" mass="44185">MLQLLSVVTAIAFIHTKPVVGRHYHVQLKKVKIGSKELTDYFEHYSSYMDSVKHFIRLQSTEREVLRNRLNAQYFGEIAIGTPPQVFSVVFDTGSSELWVPSVKCLSNSCAKHRRFDAQYSTTYKPTGKSVFIEYGTGSIYGKIATDTLSIGSMEVKEQHFIEALSQSRDPFLLTEMDGIMGLALSGEIENSTTPVGSMMQQSILAEPVFSFYLNRDTSDSFGGELIFGGMNTKLFAIEKLHSIPLDNGVYWNVHMESISSSRSILGKNWCDRGCNALIDTGTSLIIGPPDDIKSIFRTIGAHYNQGLGFVNCTNIDVLPTITFKIGGKEYSLSGNDYIDKVTDKGKEYCIVGFATDPGIPSSFWILGDTFLGNFYSIFNIKEKTISFAPLKKKSDR</sequence>
<dbReference type="PANTHER" id="PTHR47966">
    <property type="entry name" value="BETA-SITE APP-CLEAVING ENZYME, ISOFORM A-RELATED"/>
    <property type="match status" value="1"/>
</dbReference>
<dbReference type="InterPro" id="IPR001969">
    <property type="entry name" value="Aspartic_peptidase_AS"/>
</dbReference>
<evidence type="ECO:0000256" key="6">
    <source>
        <dbReference type="SAM" id="SignalP"/>
    </source>
</evidence>
<keyword evidence="5" id="KW-0645">Protease</keyword>
<evidence type="ECO:0000313" key="8">
    <source>
        <dbReference type="EMBL" id="KAK9508301.1"/>
    </source>
</evidence>
<feature type="active site" evidence="3">
    <location>
        <position position="92"/>
    </location>
</feature>
<evidence type="ECO:0000256" key="4">
    <source>
        <dbReference type="PIRSR" id="PIRSR601461-2"/>
    </source>
</evidence>
<dbReference type="Gene3D" id="2.40.70.10">
    <property type="entry name" value="Acid Proteases"/>
    <property type="match status" value="2"/>
</dbReference>
<feature type="signal peptide" evidence="6">
    <location>
        <begin position="1"/>
        <end position="16"/>
    </location>
</feature>
<evidence type="ECO:0000256" key="5">
    <source>
        <dbReference type="RuleBase" id="RU000454"/>
    </source>
</evidence>
<dbReference type="PANTHER" id="PTHR47966:SF51">
    <property type="entry name" value="BETA-SITE APP-CLEAVING ENZYME, ISOFORM A-RELATED"/>
    <property type="match status" value="1"/>
</dbReference>
<proteinExistence type="inferred from homology"/>
<keyword evidence="5" id="KW-0064">Aspartyl protease</keyword>
<name>A0AAW1DC63_9HEMI</name>
<evidence type="ECO:0000256" key="1">
    <source>
        <dbReference type="ARBA" id="ARBA00007447"/>
    </source>
</evidence>
<dbReference type="AlphaFoldDB" id="A0AAW1DC63"/>
<keyword evidence="5" id="KW-0378">Hydrolase</keyword>
<dbReference type="SUPFAM" id="SSF50630">
    <property type="entry name" value="Acid proteases"/>
    <property type="match status" value="1"/>
</dbReference>
<dbReference type="GO" id="GO:0006508">
    <property type="term" value="P:proteolysis"/>
    <property type="evidence" value="ECO:0007669"/>
    <property type="project" value="UniProtKB-KW"/>
</dbReference>
<accession>A0AAW1DC63</accession>
<dbReference type="GO" id="GO:0004190">
    <property type="term" value="F:aspartic-type endopeptidase activity"/>
    <property type="evidence" value="ECO:0007669"/>
    <property type="project" value="UniProtKB-KW"/>
</dbReference>
<comment type="similarity">
    <text evidence="1 5">Belongs to the peptidase A1 family.</text>
</comment>
<feature type="chain" id="PRO_5043710363" description="Peptidase A1 domain-containing protein" evidence="6">
    <location>
        <begin position="17"/>
        <end position="397"/>
    </location>
</feature>
<gene>
    <name evidence="8" type="ORF">O3M35_007995</name>
</gene>
<dbReference type="Pfam" id="PF00026">
    <property type="entry name" value="Asp"/>
    <property type="match status" value="1"/>
</dbReference>
<evidence type="ECO:0000313" key="9">
    <source>
        <dbReference type="Proteomes" id="UP001461498"/>
    </source>
</evidence>
<reference evidence="8 9" key="1">
    <citation type="submission" date="2022-12" db="EMBL/GenBank/DDBJ databases">
        <title>Chromosome-level genome assembly of true bugs.</title>
        <authorList>
            <person name="Ma L."/>
            <person name="Li H."/>
        </authorList>
    </citation>
    <scope>NUCLEOTIDE SEQUENCE [LARGE SCALE GENOMIC DNA]</scope>
    <source>
        <strain evidence="8">Lab_2022b</strain>
    </source>
</reference>
<dbReference type="FunFam" id="2.40.70.10:FF:000044">
    <property type="entry name" value="Lysosomal aspartic protease"/>
    <property type="match status" value="1"/>
</dbReference>
<evidence type="ECO:0000256" key="3">
    <source>
        <dbReference type="PIRSR" id="PIRSR601461-1"/>
    </source>
</evidence>
<keyword evidence="2 4" id="KW-1015">Disulfide bond</keyword>
<dbReference type="InterPro" id="IPR021109">
    <property type="entry name" value="Peptidase_aspartic_dom_sf"/>
</dbReference>
<feature type="disulfide bond" evidence="4">
    <location>
        <begin position="105"/>
        <end position="110"/>
    </location>
</feature>